<dbReference type="Proteomes" id="UP000565468">
    <property type="component" value="Unassembled WGS sequence"/>
</dbReference>
<name>A0A848M4M3_PAELE</name>
<dbReference type="Pfam" id="PF00664">
    <property type="entry name" value="ABC_membrane"/>
    <property type="match status" value="1"/>
</dbReference>
<proteinExistence type="predicted"/>
<dbReference type="GO" id="GO:0016887">
    <property type="term" value="F:ATP hydrolysis activity"/>
    <property type="evidence" value="ECO:0007669"/>
    <property type="project" value="InterPro"/>
</dbReference>
<dbReference type="InterPro" id="IPR036640">
    <property type="entry name" value="ABC1_TM_sf"/>
</dbReference>
<dbReference type="InterPro" id="IPR017871">
    <property type="entry name" value="ABC_transporter-like_CS"/>
</dbReference>
<dbReference type="GO" id="GO:0005886">
    <property type="term" value="C:plasma membrane"/>
    <property type="evidence" value="ECO:0007669"/>
    <property type="project" value="UniProtKB-SubCell"/>
</dbReference>
<evidence type="ECO:0000256" key="1">
    <source>
        <dbReference type="ARBA" id="ARBA00004651"/>
    </source>
</evidence>
<keyword evidence="6" id="KW-0645">Protease</keyword>
<evidence type="ECO:0000256" key="6">
    <source>
        <dbReference type="ARBA" id="ARBA00022807"/>
    </source>
</evidence>
<keyword evidence="2" id="KW-0813">Transport</keyword>
<feature type="domain" description="ABC transporter" evidence="11">
    <location>
        <begin position="336"/>
        <end position="570"/>
    </location>
</feature>
<keyword evidence="14" id="KW-1185">Reference proteome</keyword>
<keyword evidence="7 13" id="KW-0067">ATP-binding</keyword>
<feature type="transmembrane region" description="Helical" evidence="10">
    <location>
        <begin position="252"/>
        <end position="283"/>
    </location>
</feature>
<protein>
    <submittedName>
        <fullName evidence="13">ABC transporter ATP-binding protein</fullName>
    </submittedName>
</protein>
<dbReference type="RefSeq" id="WP_169504326.1">
    <property type="nucleotide sequence ID" value="NZ_JABBPN010000004.1"/>
</dbReference>
<dbReference type="Pfam" id="PF00005">
    <property type="entry name" value="ABC_tran"/>
    <property type="match status" value="1"/>
</dbReference>
<feature type="transmembrane region" description="Helical" evidence="10">
    <location>
        <begin position="20"/>
        <end position="44"/>
    </location>
</feature>
<feature type="transmembrane region" description="Helical" evidence="10">
    <location>
        <begin position="159"/>
        <end position="177"/>
    </location>
</feature>
<dbReference type="InterPro" id="IPR003439">
    <property type="entry name" value="ABC_transporter-like_ATP-bd"/>
</dbReference>
<accession>A0A848M4M3</accession>
<evidence type="ECO:0000256" key="5">
    <source>
        <dbReference type="ARBA" id="ARBA00022741"/>
    </source>
</evidence>
<dbReference type="SMART" id="SM00382">
    <property type="entry name" value="AAA"/>
    <property type="match status" value="1"/>
</dbReference>
<organism evidence="13 14">
    <name type="scientific">Paenibacillus lemnae</name>
    <dbReference type="NCBI Taxonomy" id="1330551"/>
    <lineage>
        <taxon>Bacteria</taxon>
        <taxon>Bacillati</taxon>
        <taxon>Bacillota</taxon>
        <taxon>Bacilli</taxon>
        <taxon>Bacillales</taxon>
        <taxon>Paenibacillaceae</taxon>
        <taxon>Paenibacillus</taxon>
    </lineage>
</organism>
<evidence type="ECO:0000256" key="4">
    <source>
        <dbReference type="ARBA" id="ARBA00022692"/>
    </source>
</evidence>
<feature type="transmembrane region" description="Helical" evidence="10">
    <location>
        <begin position="134"/>
        <end position="153"/>
    </location>
</feature>
<evidence type="ECO:0000256" key="9">
    <source>
        <dbReference type="ARBA" id="ARBA00023136"/>
    </source>
</evidence>
<comment type="subcellular location">
    <subcellularLocation>
        <location evidence="1">Cell membrane</location>
        <topology evidence="1">Multi-pass membrane protein</topology>
    </subcellularLocation>
</comment>
<dbReference type="PROSITE" id="PS50893">
    <property type="entry name" value="ABC_TRANSPORTER_2"/>
    <property type="match status" value="1"/>
</dbReference>
<dbReference type="InterPro" id="IPR027417">
    <property type="entry name" value="P-loop_NTPase"/>
</dbReference>
<dbReference type="PROSITE" id="PS00211">
    <property type="entry name" value="ABC_TRANSPORTER_1"/>
    <property type="match status" value="1"/>
</dbReference>
<dbReference type="InterPro" id="IPR003593">
    <property type="entry name" value="AAA+_ATPase"/>
</dbReference>
<evidence type="ECO:0000256" key="3">
    <source>
        <dbReference type="ARBA" id="ARBA00022475"/>
    </source>
</evidence>
<keyword evidence="9 10" id="KW-0472">Membrane</keyword>
<evidence type="ECO:0000259" key="12">
    <source>
        <dbReference type="PROSITE" id="PS50929"/>
    </source>
</evidence>
<dbReference type="GO" id="GO:0005524">
    <property type="term" value="F:ATP binding"/>
    <property type="evidence" value="ECO:0007669"/>
    <property type="project" value="UniProtKB-KW"/>
</dbReference>
<comment type="caution">
    <text evidence="13">The sequence shown here is derived from an EMBL/GenBank/DDBJ whole genome shotgun (WGS) entry which is preliminary data.</text>
</comment>
<evidence type="ECO:0000313" key="13">
    <source>
        <dbReference type="EMBL" id="NMO95556.1"/>
    </source>
</evidence>
<dbReference type="Gene3D" id="3.40.50.300">
    <property type="entry name" value="P-loop containing nucleotide triphosphate hydrolases"/>
    <property type="match status" value="1"/>
</dbReference>
<dbReference type="SUPFAM" id="SSF52540">
    <property type="entry name" value="P-loop containing nucleoside triphosphate hydrolases"/>
    <property type="match status" value="1"/>
</dbReference>
<gene>
    <name evidence="13" type="ORF">HII30_07120</name>
</gene>
<evidence type="ECO:0000256" key="10">
    <source>
        <dbReference type="SAM" id="Phobius"/>
    </source>
</evidence>
<dbReference type="SUPFAM" id="SSF90123">
    <property type="entry name" value="ABC transporter transmembrane region"/>
    <property type="match status" value="1"/>
</dbReference>
<feature type="transmembrane region" description="Helical" evidence="10">
    <location>
        <begin position="56"/>
        <end position="76"/>
    </location>
</feature>
<dbReference type="GO" id="GO:0015421">
    <property type="term" value="F:ABC-type oligopeptide transporter activity"/>
    <property type="evidence" value="ECO:0007669"/>
    <property type="project" value="TreeGrafter"/>
</dbReference>
<dbReference type="InterPro" id="IPR011527">
    <property type="entry name" value="ABC1_TM_dom"/>
</dbReference>
<keyword evidence="3" id="KW-1003">Cell membrane</keyword>
<dbReference type="InterPro" id="IPR039421">
    <property type="entry name" value="Type_1_exporter"/>
</dbReference>
<evidence type="ECO:0000313" key="14">
    <source>
        <dbReference type="Proteomes" id="UP000565468"/>
    </source>
</evidence>
<evidence type="ECO:0000256" key="2">
    <source>
        <dbReference type="ARBA" id="ARBA00022448"/>
    </source>
</evidence>
<sequence length="586" mass="64894">MSNVIRHFVTFLSPRRGLAIAFFLTSFIELTVLSLAPLSFKFMIDYAIEPGDRNAFFLILGILGSIGACGVAAGLISDRLLATILAEVQQQLRRRLFSHLQHLNMERFQASRAGEHVSRFTVDLPAIEGAMMSMMTIGLQSVAVVSISVAILFTLQWSMALLILAGASLIYLGPYLLSRRARRVYGAYRDELEAMTGDVQENVRGQMIIQGFHVQQTQIHKFEKRLQQLFIRHVHYNVTNASLDRLPIISLLLVNFSIIGFGSYLALLGQITLGTLVVFFTIYTSMGNAVYNLTAILPSFASARVSLERLSEMLTDEEKQQAEQKDSAALQPCPEIIADGLVFRYPGKEPALQGISFTIPAGTTAAFVGPSGSGKSTILQLILGLRQPSGGRLTVGGIDILHVDAESYRSRVGTVFQDSFLFRGTVKDNILIGRPDASMEDVVRAAEQASLHEFITGLPDGYDTAVLEDGTNFSGGQKQRIAIARALLREPYLLLLDEITSSLDPLSEAAVTHTIQNRSKKRTAVIISHRLSVINTADVIFVMNEGRLVDSGRHDELLRRCPLYLQMWKQQDEDHLNMMKKETWTS</sequence>
<keyword evidence="4 10" id="KW-0812">Transmembrane</keyword>
<dbReference type="Gene3D" id="1.20.1560.10">
    <property type="entry name" value="ABC transporter type 1, transmembrane domain"/>
    <property type="match status" value="1"/>
</dbReference>
<keyword evidence="8 10" id="KW-1133">Transmembrane helix</keyword>
<dbReference type="PROSITE" id="PS50929">
    <property type="entry name" value="ABC_TM1F"/>
    <property type="match status" value="1"/>
</dbReference>
<reference evidence="13 14" key="1">
    <citation type="submission" date="2020-04" db="EMBL/GenBank/DDBJ databases">
        <title>Paenibacillus algicola sp. nov., a novel marine bacterium producing alginate lyase.</title>
        <authorList>
            <person name="Huang H."/>
        </authorList>
    </citation>
    <scope>NUCLEOTIDE SEQUENCE [LARGE SCALE GENOMIC DNA]</scope>
    <source>
        <strain evidence="13 14">L7-75</strain>
    </source>
</reference>
<dbReference type="FunFam" id="3.40.50.300:FF:000299">
    <property type="entry name" value="ABC transporter ATP-binding protein/permease"/>
    <property type="match status" value="1"/>
</dbReference>
<keyword evidence="5" id="KW-0547">Nucleotide-binding</keyword>
<dbReference type="EMBL" id="JABBPN010000004">
    <property type="protein sequence ID" value="NMO95556.1"/>
    <property type="molecule type" value="Genomic_DNA"/>
</dbReference>
<dbReference type="PANTHER" id="PTHR43394:SF1">
    <property type="entry name" value="ATP-BINDING CASSETTE SUB-FAMILY B MEMBER 10, MITOCHONDRIAL"/>
    <property type="match status" value="1"/>
</dbReference>
<evidence type="ECO:0000259" key="11">
    <source>
        <dbReference type="PROSITE" id="PS50893"/>
    </source>
</evidence>
<dbReference type="CDD" id="cd07346">
    <property type="entry name" value="ABC_6TM_exporters"/>
    <property type="match status" value="1"/>
</dbReference>
<dbReference type="AlphaFoldDB" id="A0A848M4M3"/>
<evidence type="ECO:0000256" key="8">
    <source>
        <dbReference type="ARBA" id="ARBA00022989"/>
    </source>
</evidence>
<feature type="domain" description="ABC transmembrane type-1" evidence="12">
    <location>
        <begin position="20"/>
        <end position="302"/>
    </location>
</feature>
<keyword evidence="6" id="KW-0788">Thiol protease</keyword>
<evidence type="ECO:0000256" key="7">
    <source>
        <dbReference type="ARBA" id="ARBA00022840"/>
    </source>
</evidence>
<dbReference type="PANTHER" id="PTHR43394">
    <property type="entry name" value="ATP-DEPENDENT PERMEASE MDL1, MITOCHONDRIAL"/>
    <property type="match status" value="1"/>
</dbReference>
<dbReference type="GO" id="GO:0008234">
    <property type="term" value="F:cysteine-type peptidase activity"/>
    <property type="evidence" value="ECO:0007669"/>
    <property type="project" value="UniProtKB-KW"/>
</dbReference>
<keyword evidence="6" id="KW-0378">Hydrolase</keyword>